<reference evidence="2 3" key="1">
    <citation type="journal article" date="2015" name="Stand. Genomic Sci.">
        <title>High quality draft genome sequence of the moderately halophilic bacterium Pontibacillus yanchengensis Y32(T) and comparison among Pontibacillus genomes.</title>
        <authorList>
            <person name="Huang J."/>
            <person name="Qiao Z.X."/>
            <person name="Tang J.W."/>
            <person name="Wang G."/>
        </authorList>
    </citation>
    <scope>NUCLEOTIDE SEQUENCE [LARGE SCALE GENOMIC DNA]</scope>
    <source>
        <strain evidence="2 3">Y32</strain>
    </source>
</reference>
<dbReference type="PRINTS" id="PR00834">
    <property type="entry name" value="PROTEASES2C"/>
</dbReference>
<dbReference type="GO" id="GO:0004252">
    <property type="term" value="F:serine-type endopeptidase activity"/>
    <property type="evidence" value="ECO:0007669"/>
    <property type="project" value="InterPro"/>
</dbReference>
<comment type="caution">
    <text evidence="2">The sequence shown here is derived from an EMBL/GenBank/DDBJ whole genome shotgun (WGS) entry which is preliminary data.</text>
</comment>
<dbReference type="InterPro" id="IPR001940">
    <property type="entry name" value="Peptidase_S1C"/>
</dbReference>
<evidence type="ECO:0000313" key="3">
    <source>
        <dbReference type="Proteomes" id="UP000030147"/>
    </source>
</evidence>
<dbReference type="AlphaFoldDB" id="A0A0A2TDS1"/>
<dbReference type="eggNOG" id="COG0265">
    <property type="taxonomic scope" value="Bacteria"/>
</dbReference>
<dbReference type="Proteomes" id="UP000030147">
    <property type="component" value="Unassembled WGS sequence"/>
</dbReference>
<organism evidence="2 3">
    <name type="scientific">Pontibacillus yanchengensis Y32</name>
    <dbReference type="NCBI Taxonomy" id="1385514"/>
    <lineage>
        <taxon>Bacteria</taxon>
        <taxon>Bacillati</taxon>
        <taxon>Bacillota</taxon>
        <taxon>Bacilli</taxon>
        <taxon>Bacillales</taxon>
        <taxon>Bacillaceae</taxon>
        <taxon>Pontibacillus</taxon>
    </lineage>
</organism>
<evidence type="ECO:0000256" key="1">
    <source>
        <dbReference type="ARBA" id="ARBA00022825"/>
    </source>
</evidence>
<evidence type="ECO:0008006" key="4">
    <source>
        <dbReference type="Google" id="ProtNLM"/>
    </source>
</evidence>
<proteinExistence type="predicted"/>
<protein>
    <recommendedName>
        <fullName evidence="4">Serine protease</fullName>
    </recommendedName>
</protein>
<dbReference type="PANTHER" id="PTHR22939">
    <property type="entry name" value="SERINE PROTEASE FAMILY S1C HTRA-RELATED"/>
    <property type="match status" value="1"/>
</dbReference>
<gene>
    <name evidence="2" type="ORF">N782_08385</name>
</gene>
<evidence type="ECO:0000313" key="2">
    <source>
        <dbReference type="EMBL" id="KGP72226.1"/>
    </source>
</evidence>
<sequence length="391" mass="43062">MSNKRLALPIILTVIVVLSTAFGVYKLNNIVYKQPIKTTSTLAQEVTKKNTSTSIDLKTIIHEAEKNVVQIEGKAEWGENIGSGFLFNDKGDIITNAHVVKDAETIQVTTANARTFIAAIVGIGKETDIAVIRVPSLANRTPMPIGTNIEVDIGDEIIAVGSPLGLQNTVTTGIISGEGRDFKIDEFKYENAYQISAPITHGNSGGPLIHRQTGKIIAINSAGTAQGGIGFSIPLSDVMNQVNRWSDQADSKDLEYNGNLSSTTIDTEQLKEDARYLFGYFKESLLMREYITAYSMLGSDWQAKQSYTAFRDMYVHTTDITLSNVQVTIDEDNQAKLTVISDYVIREADQQKVTERYNSTYTIGYENGQLKLLESQRKLVSTTTHLEEGQS</sequence>
<keyword evidence="1" id="KW-0378">Hydrolase</keyword>
<dbReference type="SUPFAM" id="SSF50494">
    <property type="entry name" value="Trypsin-like serine proteases"/>
    <property type="match status" value="1"/>
</dbReference>
<accession>A0A0A2TDS1</accession>
<dbReference type="GO" id="GO:0006508">
    <property type="term" value="P:proteolysis"/>
    <property type="evidence" value="ECO:0007669"/>
    <property type="project" value="InterPro"/>
</dbReference>
<keyword evidence="1" id="KW-0645">Protease</keyword>
<dbReference type="Pfam" id="PF13365">
    <property type="entry name" value="Trypsin_2"/>
    <property type="match status" value="1"/>
</dbReference>
<dbReference type="EMBL" id="AVBF01000035">
    <property type="protein sequence ID" value="KGP72226.1"/>
    <property type="molecule type" value="Genomic_DNA"/>
</dbReference>
<keyword evidence="3" id="KW-1185">Reference proteome</keyword>
<keyword evidence="1" id="KW-0720">Serine protease</keyword>
<dbReference type="Gene3D" id="2.40.10.120">
    <property type="match status" value="1"/>
</dbReference>
<name>A0A0A2TDS1_9BACI</name>
<dbReference type="STRING" id="1385514.N782_08385"/>
<dbReference type="RefSeq" id="WP_052111330.1">
    <property type="nucleotide sequence ID" value="NZ_AVBF01000035.1"/>
</dbReference>
<dbReference type="OrthoDB" id="189537at2"/>
<dbReference type="PANTHER" id="PTHR22939:SF129">
    <property type="entry name" value="SERINE PROTEASE HTRA2, MITOCHONDRIAL"/>
    <property type="match status" value="1"/>
</dbReference>
<dbReference type="InterPro" id="IPR009003">
    <property type="entry name" value="Peptidase_S1_PA"/>
</dbReference>